<dbReference type="EMBL" id="HBUE01246015">
    <property type="protein sequence ID" value="CAG6552081.1"/>
    <property type="molecule type" value="Transcribed_RNA"/>
</dbReference>
<accession>A0A8D8PJM8</accession>
<proteinExistence type="predicted"/>
<sequence length="131" mass="14594">MDATHFYVNLIFLHKHHRYRQPIQLTLQLLLVIYHSLKVLYSWPQLPAPVPARAVAAAEVAVTTTVPDSFVVVAVRRPSLAVELARPSCPTGRPSWAAVARRRRTPSSVPMGEAAAVEEAAVSPRRWLRLV</sequence>
<name>A0A8D8PJM8_CULPI</name>
<dbReference type="AlphaFoldDB" id="A0A8D8PJM8"/>
<evidence type="ECO:0000313" key="1">
    <source>
        <dbReference type="EMBL" id="CAG6604386.1"/>
    </source>
</evidence>
<protein>
    <submittedName>
        <fullName evidence="1">(northern house mosquito) hypothetical protein</fullName>
    </submittedName>
</protein>
<reference evidence="1" key="1">
    <citation type="submission" date="2021-05" db="EMBL/GenBank/DDBJ databases">
        <authorList>
            <person name="Alioto T."/>
            <person name="Alioto T."/>
            <person name="Gomez Garrido J."/>
        </authorList>
    </citation>
    <scope>NUCLEOTIDE SEQUENCE</scope>
</reference>
<organism evidence="1">
    <name type="scientific">Culex pipiens</name>
    <name type="common">House mosquito</name>
    <dbReference type="NCBI Taxonomy" id="7175"/>
    <lineage>
        <taxon>Eukaryota</taxon>
        <taxon>Metazoa</taxon>
        <taxon>Ecdysozoa</taxon>
        <taxon>Arthropoda</taxon>
        <taxon>Hexapoda</taxon>
        <taxon>Insecta</taxon>
        <taxon>Pterygota</taxon>
        <taxon>Neoptera</taxon>
        <taxon>Endopterygota</taxon>
        <taxon>Diptera</taxon>
        <taxon>Nematocera</taxon>
        <taxon>Culicoidea</taxon>
        <taxon>Culicidae</taxon>
        <taxon>Culicinae</taxon>
        <taxon>Culicini</taxon>
        <taxon>Culex</taxon>
        <taxon>Culex</taxon>
    </lineage>
</organism>
<dbReference type="EMBL" id="HBUE01353128">
    <property type="protein sequence ID" value="CAG6604386.1"/>
    <property type="molecule type" value="Transcribed_RNA"/>
</dbReference>